<protein>
    <submittedName>
        <fullName evidence="1">Uncharacterized protein</fullName>
    </submittedName>
</protein>
<reference evidence="1" key="1">
    <citation type="submission" date="2017-07" db="EMBL/GenBank/DDBJ databases">
        <authorList>
            <person name="Mikheyev A."/>
            <person name="Grau M."/>
        </authorList>
    </citation>
    <scope>NUCLEOTIDE SEQUENCE</scope>
    <source>
        <tissue evidence="1">Venom_gland</tissue>
    </source>
</reference>
<reference evidence="1" key="2">
    <citation type="submission" date="2017-11" db="EMBL/GenBank/DDBJ databases">
        <title>Coralsnake Venomics: Analyses of Venom Gland Transcriptomes and Proteomes of Six Brazilian Taxa.</title>
        <authorList>
            <person name="Aird S.D."/>
            <person name="Jorge da Silva N."/>
            <person name="Qiu L."/>
            <person name="Villar-Briones A."/>
            <person name="Aparecida-Saddi V."/>
            <person name="Campos-Telles M.P."/>
            <person name="Grau M."/>
            <person name="Mikheyev A.S."/>
        </authorList>
    </citation>
    <scope>NUCLEOTIDE SEQUENCE</scope>
    <source>
        <tissue evidence="1">Venom_gland</tissue>
    </source>
</reference>
<dbReference type="EMBL" id="IACK01138862">
    <property type="protein sequence ID" value="LAA89834.1"/>
    <property type="molecule type" value="Transcribed_RNA"/>
</dbReference>
<evidence type="ECO:0000313" key="1">
    <source>
        <dbReference type="EMBL" id="LAA89834.1"/>
    </source>
</evidence>
<dbReference type="AlphaFoldDB" id="A0A2D4J0F8"/>
<proteinExistence type="predicted"/>
<name>A0A2D4J0F8_MICLE</name>
<organism evidence="1">
    <name type="scientific">Micrurus lemniscatus lemniscatus</name>
    <dbReference type="NCBI Taxonomy" id="129467"/>
    <lineage>
        <taxon>Eukaryota</taxon>
        <taxon>Metazoa</taxon>
        <taxon>Chordata</taxon>
        <taxon>Craniata</taxon>
        <taxon>Vertebrata</taxon>
        <taxon>Euteleostomi</taxon>
        <taxon>Lepidosauria</taxon>
        <taxon>Squamata</taxon>
        <taxon>Bifurcata</taxon>
        <taxon>Unidentata</taxon>
        <taxon>Episquamata</taxon>
        <taxon>Toxicofera</taxon>
        <taxon>Serpentes</taxon>
        <taxon>Colubroidea</taxon>
        <taxon>Elapidae</taxon>
        <taxon>Elapinae</taxon>
        <taxon>Micrurus</taxon>
    </lineage>
</organism>
<accession>A0A2D4J0F8</accession>
<sequence length="144" mass="16275">MSIPLVGRWYSLEVMIDGTRGHPLPSDFQYACLPLLVFLFKYRHDWRAAGRSAALVTTPSGSWGLLLHRKPGHGEGREVTSNRTECWCTLSGGGKEDWMWQKELALSLRKEHNCCTDQATVNEHLSPSLLSWQVANSNPTPYYV</sequence>